<dbReference type="Proteomes" id="UP000078492">
    <property type="component" value="Unassembled WGS sequence"/>
</dbReference>
<keyword evidence="3" id="KW-1185">Reference proteome</keyword>
<gene>
    <name evidence="2" type="ORF">ALC57_02328</name>
</gene>
<keyword evidence="1" id="KW-0812">Transmembrane</keyword>
<sequence length="98" mass="10677">MVVESQEERVQDNRNEIGPTVKNVGFLKVNKGRTAEESWIRRQIIVCTIEVARCDGGVKCAVITGGRGKAGKKVVNMTPIFLVVLLAIDPIIAQNTGE</sequence>
<name>A0A195EK24_9HYME</name>
<dbReference type="EMBL" id="KQ978801">
    <property type="protein sequence ID" value="KYN28267.1"/>
    <property type="molecule type" value="Genomic_DNA"/>
</dbReference>
<evidence type="ECO:0000256" key="1">
    <source>
        <dbReference type="SAM" id="Phobius"/>
    </source>
</evidence>
<feature type="transmembrane region" description="Helical" evidence="1">
    <location>
        <begin position="74"/>
        <end position="93"/>
    </location>
</feature>
<protein>
    <submittedName>
        <fullName evidence="2">Uncharacterized protein</fullName>
    </submittedName>
</protein>
<evidence type="ECO:0000313" key="3">
    <source>
        <dbReference type="Proteomes" id="UP000078492"/>
    </source>
</evidence>
<keyword evidence="1" id="KW-0472">Membrane</keyword>
<reference evidence="2 3" key="1">
    <citation type="submission" date="2015-09" db="EMBL/GenBank/DDBJ databases">
        <title>Trachymyrmex cornetzi WGS genome.</title>
        <authorList>
            <person name="Nygaard S."/>
            <person name="Hu H."/>
            <person name="Boomsma J."/>
            <person name="Zhang G."/>
        </authorList>
    </citation>
    <scope>NUCLEOTIDE SEQUENCE [LARGE SCALE GENOMIC DNA]</scope>
    <source>
        <strain evidence="2">Tcor2-1</strain>
        <tissue evidence="2">Whole body</tissue>
    </source>
</reference>
<evidence type="ECO:0000313" key="2">
    <source>
        <dbReference type="EMBL" id="KYN28267.1"/>
    </source>
</evidence>
<proteinExistence type="predicted"/>
<organism evidence="2 3">
    <name type="scientific">Trachymyrmex cornetzi</name>
    <dbReference type="NCBI Taxonomy" id="471704"/>
    <lineage>
        <taxon>Eukaryota</taxon>
        <taxon>Metazoa</taxon>
        <taxon>Ecdysozoa</taxon>
        <taxon>Arthropoda</taxon>
        <taxon>Hexapoda</taxon>
        <taxon>Insecta</taxon>
        <taxon>Pterygota</taxon>
        <taxon>Neoptera</taxon>
        <taxon>Endopterygota</taxon>
        <taxon>Hymenoptera</taxon>
        <taxon>Apocrita</taxon>
        <taxon>Aculeata</taxon>
        <taxon>Formicoidea</taxon>
        <taxon>Formicidae</taxon>
        <taxon>Myrmicinae</taxon>
        <taxon>Trachymyrmex</taxon>
    </lineage>
</organism>
<dbReference type="AlphaFoldDB" id="A0A195EK24"/>
<accession>A0A195EK24</accession>
<keyword evidence="1" id="KW-1133">Transmembrane helix</keyword>